<evidence type="ECO:0000256" key="6">
    <source>
        <dbReference type="SAM" id="MobiDB-lite"/>
    </source>
</evidence>
<sequence>MTVDSNKDNTKSSSSSSTAALEPIEGLFKDVTYYIVGNISDEVQRILNAGGAKKDTYLSEMVSHVIADDVDNDEYSEARELFELPVVTSSWVLLSVKAERQLAKERFAPEDLVFSGVVACFTQVQEEDMKEIWAAIVYNGGYIQRKLDNHVTHLITAATSGLKYETAMKYPDKIKIVTPDWVTDSLSKKAKQDESIYHPRLIVHPEPEAVPPPNPTKTPEAEPMETIPTVVTPPLPSPLPHLGPQQQQQQPSMPAHFFEEKTQTHTAPVPTTRIELSTNKSGSQRQTIAQILSQESQNRREVSNKDLLTRLVGSPTPTTTSNLGINPGSILSTSPVNANNNAATTTSTTTTNWENNNVSQTVKPNGSQPGTPSAKLALARMVNSRLQAGANHHRATTPSSRAAAGQGSVPRMPTPEQKLDATSPVLPATCTPNATPTTSNVLSPSRKTLQNITNSVDNGQPQVTQRPSMSKISQMLGLHVLPRTQSNGTSTVTPPSPCPSVTPQYWGHDPADKISPELPLLGCVFYITDYHKILGSDRITVWKQIIEQFGGQVDNSYSNRITHVLCASQQSDVFHLALRDQKRVVTAYWLNDVLVKKKMFPPCQVLHLPIIYGDKKPCNNQIIAMTNFDGEERERVKQMILSIGAKYTGYLTHCNSVLICKRPEGLKFEKGKRMAYPCCKHSVAEPFKMDLSKVSHLMVGWCSPLKITRDAWKRFTPAIKKNISLNENLEDPGLKSFSSDVEGPVRKKPRLLGDAIPASSMTNPRVLFTGFGHSMVNKLRVMVEKLGGCVIDNPRQCTHLVAKSLSRTMKFFISINVCKYIITKEWLEDSIAKEKFLDEEAYALKDVEAEKVLQCDLTFSLQRARTRPLFKGFIFYITPSVVPAPKDLQSIIESAGGSVIKRRLSAKQIASLRDDKGNPTFIVITCPNDVHLCRDLMARRLAVFNSEFVLTGVLRQEIDFELFRLQVI</sequence>
<accession>A0A812CZ63</accession>
<gene>
    <name evidence="8" type="ORF">SPHA_43564</name>
</gene>
<dbReference type="SMART" id="SM00292">
    <property type="entry name" value="BRCT"/>
    <property type="match status" value="6"/>
</dbReference>
<dbReference type="GO" id="GO:0006974">
    <property type="term" value="P:DNA damage response"/>
    <property type="evidence" value="ECO:0007669"/>
    <property type="project" value="UniProtKB-KW"/>
</dbReference>
<feature type="domain" description="BRCT" evidence="7">
    <location>
        <begin position="23"/>
        <end position="109"/>
    </location>
</feature>
<comment type="subcellular location">
    <subcellularLocation>
        <location evidence="1">Nucleus</location>
    </subcellularLocation>
</comment>
<organism evidence="8 9">
    <name type="scientific">Acanthosepion pharaonis</name>
    <name type="common">Pharaoh cuttlefish</name>
    <name type="synonym">Sepia pharaonis</name>
    <dbReference type="NCBI Taxonomy" id="158019"/>
    <lineage>
        <taxon>Eukaryota</taxon>
        <taxon>Metazoa</taxon>
        <taxon>Spiralia</taxon>
        <taxon>Lophotrochozoa</taxon>
        <taxon>Mollusca</taxon>
        <taxon>Cephalopoda</taxon>
        <taxon>Coleoidea</taxon>
        <taxon>Decapodiformes</taxon>
        <taxon>Sepiida</taxon>
        <taxon>Sepiina</taxon>
        <taxon>Sepiidae</taxon>
        <taxon>Acanthosepion</taxon>
    </lineage>
</organism>
<evidence type="ECO:0000256" key="3">
    <source>
        <dbReference type="ARBA" id="ARBA00023242"/>
    </source>
</evidence>
<dbReference type="GO" id="GO:0044666">
    <property type="term" value="C:MLL3/4 complex"/>
    <property type="evidence" value="ECO:0007669"/>
    <property type="project" value="TreeGrafter"/>
</dbReference>
<dbReference type="SUPFAM" id="SSF52113">
    <property type="entry name" value="BRCT domain"/>
    <property type="match status" value="5"/>
</dbReference>
<dbReference type="CDD" id="cd17712">
    <property type="entry name" value="BRCT_PAXIP1_rpt5"/>
    <property type="match status" value="1"/>
</dbReference>
<dbReference type="PANTHER" id="PTHR23196">
    <property type="entry name" value="PAX TRANSCRIPTION ACTIVATION DOMAIN INTERACTING PROTEIN"/>
    <property type="match status" value="1"/>
</dbReference>
<evidence type="ECO:0000313" key="8">
    <source>
        <dbReference type="EMBL" id="CAE1282601.1"/>
    </source>
</evidence>
<dbReference type="PANTHER" id="PTHR23196:SF1">
    <property type="entry name" value="PAX-INTERACTING PROTEIN 1"/>
    <property type="match status" value="1"/>
</dbReference>
<dbReference type="EMBL" id="CAHIKZ030002191">
    <property type="protein sequence ID" value="CAE1282601.1"/>
    <property type="molecule type" value="Genomic_DNA"/>
</dbReference>
<evidence type="ECO:0000256" key="4">
    <source>
        <dbReference type="ARBA" id="ARBA00023858"/>
    </source>
</evidence>
<dbReference type="Pfam" id="PF16589">
    <property type="entry name" value="BRCT_2"/>
    <property type="match status" value="1"/>
</dbReference>
<dbReference type="CDD" id="cd17714">
    <property type="entry name" value="BRCT_PAXIP1_rpt1"/>
    <property type="match status" value="1"/>
</dbReference>
<proteinExistence type="predicted"/>
<evidence type="ECO:0000256" key="2">
    <source>
        <dbReference type="ARBA" id="ARBA00022763"/>
    </source>
</evidence>
<dbReference type="InterPro" id="IPR001357">
    <property type="entry name" value="BRCT_dom"/>
</dbReference>
<dbReference type="CDD" id="cd17710">
    <property type="entry name" value="BRCT_PAXIP1_rpt2"/>
    <property type="match status" value="1"/>
</dbReference>
<feature type="region of interest" description="Disordered" evidence="6">
    <location>
        <begin position="388"/>
        <end position="411"/>
    </location>
</feature>
<dbReference type="AlphaFoldDB" id="A0A812CZ63"/>
<dbReference type="CDD" id="cd18440">
    <property type="entry name" value="BRCT_PAXIP1_rpt6"/>
    <property type="match status" value="1"/>
</dbReference>
<comment type="caution">
    <text evidence="8">The sequence shown here is derived from an EMBL/GenBank/DDBJ whole genome shotgun (WGS) entry which is preliminary data.</text>
</comment>
<dbReference type="PROSITE" id="PS50172">
    <property type="entry name" value="BRCT"/>
    <property type="match status" value="4"/>
</dbReference>
<evidence type="ECO:0000256" key="5">
    <source>
        <dbReference type="ARBA" id="ARBA00030146"/>
    </source>
</evidence>
<evidence type="ECO:0000256" key="1">
    <source>
        <dbReference type="ARBA" id="ARBA00004123"/>
    </source>
</evidence>
<keyword evidence="3" id="KW-0539">Nucleus</keyword>
<dbReference type="Pfam" id="PF00533">
    <property type="entry name" value="BRCT"/>
    <property type="match status" value="2"/>
</dbReference>
<dbReference type="InterPro" id="IPR036420">
    <property type="entry name" value="BRCT_dom_sf"/>
</dbReference>
<dbReference type="CDD" id="cd17711">
    <property type="entry name" value="BRCT_PAXIP1_rpt3"/>
    <property type="match status" value="1"/>
</dbReference>
<dbReference type="Gene3D" id="3.40.50.10190">
    <property type="entry name" value="BRCT domain"/>
    <property type="match status" value="6"/>
</dbReference>
<dbReference type="Pfam" id="PF12738">
    <property type="entry name" value="PTCB-BRCT"/>
    <property type="match status" value="2"/>
</dbReference>
<feature type="domain" description="BRCT" evidence="7">
    <location>
        <begin position="515"/>
        <end position="607"/>
    </location>
</feature>
<protein>
    <recommendedName>
        <fullName evidence="4">PAX-interacting protein 1</fullName>
    </recommendedName>
    <alternativeName>
        <fullName evidence="5">PAX transactivation activation domain-interacting protein</fullName>
    </alternativeName>
</protein>
<feature type="domain" description="BRCT" evidence="7">
    <location>
        <begin position="763"/>
        <end position="844"/>
    </location>
</feature>
<dbReference type="InterPro" id="IPR051579">
    <property type="entry name" value="DDR_Transcriptional_Reg"/>
</dbReference>
<feature type="domain" description="BRCT" evidence="7">
    <location>
        <begin position="109"/>
        <end position="199"/>
    </location>
</feature>
<keyword evidence="9" id="KW-1185">Reference proteome</keyword>
<dbReference type="OrthoDB" id="342264at2759"/>
<keyword evidence="2" id="KW-0227">DNA damage</keyword>
<evidence type="ECO:0000259" key="7">
    <source>
        <dbReference type="PROSITE" id="PS50172"/>
    </source>
</evidence>
<name>A0A812CZ63_ACAPH</name>
<dbReference type="Proteomes" id="UP000597762">
    <property type="component" value="Unassembled WGS sequence"/>
</dbReference>
<dbReference type="Pfam" id="PF16770">
    <property type="entry name" value="RTT107_BRCT_5"/>
    <property type="match status" value="1"/>
</dbReference>
<reference evidence="8" key="1">
    <citation type="submission" date="2021-01" db="EMBL/GenBank/DDBJ databases">
        <authorList>
            <person name="Li R."/>
            <person name="Bekaert M."/>
        </authorList>
    </citation>
    <scope>NUCLEOTIDE SEQUENCE</scope>
    <source>
        <strain evidence="8">Farmed</strain>
    </source>
</reference>
<evidence type="ECO:0000313" key="9">
    <source>
        <dbReference type="Proteomes" id="UP000597762"/>
    </source>
</evidence>